<dbReference type="Pfam" id="PF13765">
    <property type="entry name" value="PRY"/>
    <property type="match status" value="1"/>
</dbReference>
<dbReference type="PRINTS" id="PR01407">
    <property type="entry name" value="BUTYPHLNCDUF"/>
</dbReference>
<accession>A0A8K1LIP1</accession>
<keyword evidence="4" id="KW-1185">Reference proteome</keyword>
<dbReference type="EMBL" id="SWJQ01000383">
    <property type="protein sequence ID" value="TRZ15136.1"/>
    <property type="molecule type" value="Genomic_DNA"/>
</dbReference>
<dbReference type="Gene3D" id="2.60.120.920">
    <property type="match status" value="1"/>
</dbReference>
<feature type="domain" description="SPRY-associated" evidence="2">
    <location>
        <begin position="3"/>
        <end position="57"/>
    </location>
</feature>
<dbReference type="SUPFAM" id="SSF49899">
    <property type="entry name" value="Concanavalin A-like lectins/glucanases"/>
    <property type="match status" value="1"/>
</dbReference>
<organism evidence="3 4">
    <name type="scientific">Zosterops borbonicus</name>
    <dbReference type="NCBI Taxonomy" id="364589"/>
    <lineage>
        <taxon>Eukaryota</taxon>
        <taxon>Metazoa</taxon>
        <taxon>Chordata</taxon>
        <taxon>Craniata</taxon>
        <taxon>Vertebrata</taxon>
        <taxon>Euteleostomi</taxon>
        <taxon>Archelosauria</taxon>
        <taxon>Archosauria</taxon>
        <taxon>Dinosauria</taxon>
        <taxon>Saurischia</taxon>
        <taxon>Theropoda</taxon>
        <taxon>Coelurosauria</taxon>
        <taxon>Aves</taxon>
        <taxon>Neognathae</taxon>
        <taxon>Neoaves</taxon>
        <taxon>Telluraves</taxon>
        <taxon>Australaves</taxon>
        <taxon>Passeriformes</taxon>
        <taxon>Sylvioidea</taxon>
        <taxon>Zosteropidae</taxon>
        <taxon>Zosterops</taxon>
    </lineage>
</organism>
<evidence type="ECO:0000256" key="1">
    <source>
        <dbReference type="SAM" id="MobiDB-lite"/>
    </source>
</evidence>
<evidence type="ECO:0000259" key="2">
    <source>
        <dbReference type="SMART" id="SM00589"/>
    </source>
</evidence>
<proteinExistence type="predicted"/>
<evidence type="ECO:0000313" key="3">
    <source>
        <dbReference type="EMBL" id="TRZ15136.1"/>
    </source>
</evidence>
<dbReference type="AlphaFoldDB" id="A0A8K1LIP1"/>
<dbReference type="InterPro" id="IPR043136">
    <property type="entry name" value="B30.2/SPRY_sf"/>
</dbReference>
<comment type="caution">
    <text evidence="3">The sequence shown here is derived from an EMBL/GenBank/DDBJ whole genome shotgun (WGS) entry which is preliminary data.</text>
</comment>
<gene>
    <name evidence="3" type="ORF">HGM15179_011996</name>
</gene>
<dbReference type="InterPro" id="IPR013320">
    <property type="entry name" value="ConA-like_dom_sf"/>
</dbReference>
<dbReference type="InterPro" id="IPR003879">
    <property type="entry name" value="Butyrophylin_SPRY"/>
</dbReference>
<reference evidence="3" key="1">
    <citation type="submission" date="2019-04" db="EMBL/GenBank/DDBJ databases">
        <title>Genome assembly of Zosterops borbonicus 15179.</title>
        <authorList>
            <person name="Leroy T."/>
            <person name="Anselmetti Y."/>
            <person name="Tilak M.-K."/>
            <person name="Nabholz B."/>
        </authorList>
    </citation>
    <scope>NUCLEOTIDE SEQUENCE</scope>
    <source>
        <strain evidence="3">HGM_15179</strain>
        <tissue evidence="3">Muscle</tissue>
    </source>
</reference>
<feature type="compositionally biased region" description="Basic and acidic residues" evidence="1">
    <location>
        <begin position="81"/>
        <end position="97"/>
    </location>
</feature>
<name>A0A8K1LIP1_9PASS</name>
<dbReference type="SMART" id="SM00589">
    <property type="entry name" value="PRY"/>
    <property type="match status" value="1"/>
</dbReference>
<dbReference type="InterPro" id="IPR006574">
    <property type="entry name" value="PRY"/>
</dbReference>
<dbReference type="Proteomes" id="UP000796761">
    <property type="component" value="Unassembled WGS sequence"/>
</dbReference>
<protein>
    <recommendedName>
        <fullName evidence="2">SPRY-associated domain-containing protein</fullName>
    </recommendedName>
</protein>
<evidence type="ECO:0000313" key="4">
    <source>
        <dbReference type="Proteomes" id="UP000796761"/>
    </source>
</evidence>
<feature type="region of interest" description="Disordered" evidence="1">
    <location>
        <begin position="72"/>
        <end position="97"/>
    </location>
</feature>
<sequence>MQAEELATILDPDTAHCDLVLSDDGESVKQGDTQQDILDIPERFNPCCCVQGYDGFTFRETLLGGEGDGCRRMGHGSVSTEDVKKKDDIEFKPEQGS</sequence>
<dbReference type="OrthoDB" id="9049620at2759"/>